<evidence type="ECO:0008006" key="4">
    <source>
        <dbReference type="Google" id="ProtNLM"/>
    </source>
</evidence>
<protein>
    <recommendedName>
        <fullName evidence="4">Cytochrome c domain-containing protein</fullName>
    </recommendedName>
</protein>
<evidence type="ECO:0000256" key="1">
    <source>
        <dbReference type="SAM" id="SignalP"/>
    </source>
</evidence>
<organism evidence="2 3">
    <name type="scientific">Luteolibacter ambystomatis</name>
    <dbReference type="NCBI Taxonomy" id="2824561"/>
    <lineage>
        <taxon>Bacteria</taxon>
        <taxon>Pseudomonadati</taxon>
        <taxon>Verrucomicrobiota</taxon>
        <taxon>Verrucomicrobiia</taxon>
        <taxon>Verrucomicrobiales</taxon>
        <taxon>Verrucomicrobiaceae</taxon>
        <taxon>Luteolibacter</taxon>
    </lineage>
</organism>
<proteinExistence type="predicted"/>
<feature type="chain" id="PRO_5037606601" description="Cytochrome c domain-containing protein" evidence="1">
    <location>
        <begin position="24"/>
        <end position="589"/>
    </location>
</feature>
<keyword evidence="3" id="KW-1185">Reference proteome</keyword>
<accession>A0A975G7Q5</accession>
<evidence type="ECO:0000313" key="2">
    <source>
        <dbReference type="EMBL" id="QUE50306.1"/>
    </source>
</evidence>
<gene>
    <name evidence="2" type="ORF">KBB96_15700</name>
</gene>
<dbReference type="RefSeq" id="WP_211630446.1">
    <property type="nucleotide sequence ID" value="NZ_CP073100.1"/>
</dbReference>
<feature type="signal peptide" evidence="1">
    <location>
        <begin position="1"/>
        <end position="23"/>
    </location>
</feature>
<evidence type="ECO:0000313" key="3">
    <source>
        <dbReference type="Proteomes" id="UP000676169"/>
    </source>
</evidence>
<name>A0A975G7Q5_9BACT</name>
<dbReference type="AlphaFoldDB" id="A0A975G7Q5"/>
<reference evidence="2" key="1">
    <citation type="submission" date="2021-04" db="EMBL/GenBank/DDBJ databases">
        <title>Luteolibacter sp. 32A isolated from the skin of an Anderson's salamander (Ambystoma andersonii).</title>
        <authorList>
            <person name="Spergser J."/>
            <person name="Busse H.-J."/>
        </authorList>
    </citation>
    <scope>NUCLEOTIDE SEQUENCE</scope>
    <source>
        <strain evidence="2">32A</strain>
    </source>
</reference>
<sequence>MTFPTPRRAWLLALAPLLTAAHAAPEERYAPAAGAPTVAAYPTPLSSDLPYDVDIPKLRALSDTPAKPNPPYTIPDDNVPTAQRLFDIFAWQSFIALNWPALPDGAPDKVKTPADNTAPRVWERFVEISEVFREDGAAPKTWKDAVEASWKNRAFWMSGMGVGMPPDEPNKPGGLHQPLLDESLQAFTGPMIDQEGKWVRYQVALNQTEFDYLVQNKLYNLEGQAAFTAKNKIEFPSNQGTTKRGATEIKMAWKQMSDKDDRSRFFIRHARVIPLSGKPFEADFGLVGMHISVRTESSPTWTWATFEQVDNTTVNDLERNSKGKPLRPNFFNVDNFVKPVNILAPKNAGPVKQYNPATGQDDGKTLYTTWDESKTTDPTQTLMVLPIPKATNNLNEQVRGLLKSMGSVFQYYELIGTQWPVDPPFPAFPNGVAAQPDGRLLPSSPESILFKIPGKVTPVHLVNTTMETFFQNGNQPAGPLAEDDRLPPGLLADPSTVFATESCAGCHFSAGACIGFKKDNNGKYLVQTIDGKNYRVPMFGKNASRGVTGNADYSWLLQLRAQSAPYEGTDVTQLTDYIIPNSQKVCPAN</sequence>
<dbReference type="Proteomes" id="UP000676169">
    <property type="component" value="Chromosome"/>
</dbReference>
<dbReference type="KEGG" id="lamb:KBB96_15700"/>
<dbReference type="EMBL" id="CP073100">
    <property type="protein sequence ID" value="QUE50306.1"/>
    <property type="molecule type" value="Genomic_DNA"/>
</dbReference>
<keyword evidence="1" id="KW-0732">Signal</keyword>